<keyword evidence="1" id="KW-0472">Membrane</keyword>
<accession>A0A1W9HVD0</accession>
<evidence type="ECO:0000313" key="3">
    <source>
        <dbReference type="Proteomes" id="UP000192872"/>
    </source>
</evidence>
<keyword evidence="1" id="KW-0812">Transmembrane</keyword>
<organism evidence="2 3">
    <name type="scientific">Candidatus Raskinella chloraquaticus</name>
    <dbReference type="NCBI Taxonomy" id="1951219"/>
    <lineage>
        <taxon>Bacteria</taxon>
        <taxon>Pseudomonadati</taxon>
        <taxon>Pseudomonadota</taxon>
        <taxon>Alphaproteobacteria</taxon>
        <taxon>Hyphomicrobiales</taxon>
        <taxon>Phreatobacteraceae</taxon>
        <taxon>Candidatus Raskinella</taxon>
    </lineage>
</organism>
<dbReference type="AlphaFoldDB" id="A0A1W9HVD0"/>
<protein>
    <submittedName>
        <fullName evidence="2">Uncharacterized protein</fullName>
    </submittedName>
</protein>
<gene>
    <name evidence="2" type="ORF">A4S15_11870</name>
</gene>
<comment type="caution">
    <text evidence="2">The sequence shown here is derived from an EMBL/GenBank/DDBJ whole genome shotgun (WGS) entry which is preliminary data.</text>
</comment>
<proteinExistence type="predicted"/>
<dbReference type="STRING" id="1827387.A4S15_11870"/>
<keyword evidence="1" id="KW-1133">Transmembrane helix</keyword>
<dbReference type="RefSeq" id="WP_376801846.1">
    <property type="nucleotide sequence ID" value="NZ_DBNB01000040.1"/>
</dbReference>
<dbReference type="Proteomes" id="UP000192872">
    <property type="component" value="Unassembled WGS sequence"/>
</dbReference>
<feature type="transmembrane region" description="Helical" evidence="1">
    <location>
        <begin position="90"/>
        <end position="114"/>
    </location>
</feature>
<evidence type="ECO:0000313" key="2">
    <source>
        <dbReference type="EMBL" id="OQW51272.1"/>
    </source>
</evidence>
<reference evidence="2 3" key="1">
    <citation type="journal article" date="2017" name="Water Res.">
        <title>Comammox in drinking water systems.</title>
        <authorList>
            <person name="Wang Y."/>
            <person name="Ma L."/>
            <person name="Mao Y."/>
            <person name="Jiang X."/>
            <person name="Xia Y."/>
            <person name="Yu K."/>
            <person name="Li B."/>
            <person name="Zhang T."/>
        </authorList>
    </citation>
    <scope>NUCLEOTIDE SEQUENCE [LARGE SCALE GENOMIC DNA]</scope>
    <source>
        <strain evidence="2">SG_bin8</strain>
    </source>
</reference>
<name>A0A1W9HVD0_9HYPH</name>
<sequence>MSVLDASKPDLHERLVIVRDLLSCPFSRLARERRDKSTIARRVSDRMVLPAASVPPSDPVDVAQHPPFLSAGNIADVDHLESRHRLARDFVLMVVQWSIGFVLVLAFCVIILAFGV</sequence>
<evidence type="ECO:0000256" key="1">
    <source>
        <dbReference type="SAM" id="Phobius"/>
    </source>
</evidence>
<dbReference type="EMBL" id="LWDL01000020">
    <property type="protein sequence ID" value="OQW51272.1"/>
    <property type="molecule type" value="Genomic_DNA"/>
</dbReference>